<evidence type="ECO:0000313" key="2">
    <source>
        <dbReference type="Proteomes" id="UP000290889"/>
    </source>
</evidence>
<gene>
    <name evidence="1" type="ORF">EQY75_08705</name>
</gene>
<name>A0A411EAD1_9FLAO</name>
<organism evidence="1 2">
    <name type="scientific">Muriicola soli</name>
    <dbReference type="NCBI Taxonomy" id="2507538"/>
    <lineage>
        <taxon>Bacteria</taxon>
        <taxon>Pseudomonadati</taxon>
        <taxon>Bacteroidota</taxon>
        <taxon>Flavobacteriia</taxon>
        <taxon>Flavobacteriales</taxon>
        <taxon>Flavobacteriaceae</taxon>
        <taxon>Muriicola</taxon>
    </lineage>
</organism>
<reference evidence="1 2" key="1">
    <citation type="submission" date="2019-01" db="EMBL/GenBank/DDBJ databases">
        <title>Muriicola soli sp. nov., isolated from soil.</title>
        <authorList>
            <person name="Kang H.J."/>
            <person name="Kim S.B."/>
        </authorList>
    </citation>
    <scope>NUCLEOTIDE SEQUENCE [LARGE SCALE GENOMIC DNA]</scope>
    <source>
        <strain evidence="1 2">MMS17-SY002</strain>
    </source>
</reference>
<dbReference type="Proteomes" id="UP000290889">
    <property type="component" value="Chromosome"/>
</dbReference>
<dbReference type="KEGG" id="mur:EQY75_08705"/>
<dbReference type="RefSeq" id="WP_129605008.1">
    <property type="nucleotide sequence ID" value="NZ_CP035544.1"/>
</dbReference>
<dbReference type="OrthoDB" id="1440457at2"/>
<accession>A0A411EAD1</accession>
<dbReference type="AlphaFoldDB" id="A0A411EAD1"/>
<proteinExistence type="predicted"/>
<evidence type="ECO:0000313" key="1">
    <source>
        <dbReference type="EMBL" id="QBA64598.1"/>
    </source>
</evidence>
<dbReference type="EMBL" id="CP035544">
    <property type="protein sequence ID" value="QBA64598.1"/>
    <property type="molecule type" value="Genomic_DNA"/>
</dbReference>
<keyword evidence="2" id="KW-1185">Reference proteome</keyword>
<evidence type="ECO:0008006" key="3">
    <source>
        <dbReference type="Google" id="ProtNLM"/>
    </source>
</evidence>
<protein>
    <recommendedName>
        <fullName evidence="3">STAS/SEC14 domain-containing protein</fullName>
    </recommendedName>
</protein>
<sequence>MEYSGSLKKEYWYIKVTGTFNIKEVEGLLEAVSEPKHPKVLINFLELQETNLSYRVRYNLVLKAQELLNKEMTYAMIWPKKDINYFWLNNSLKFGLRVNIFPSMSAGKKWLLKA</sequence>